<evidence type="ECO:0000313" key="2">
    <source>
        <dbReference type="Proteomes" id="UP000199227"/>
    </source>
</evidence>
<dbReference type="EMBL" id="FOXB01000013">
    <property type="protein sequence ID" value="SFP28661.1"/>
    <property type="molecule type" value="Genomic_DNA"/>
</dbReference>
<dbReference type="STRING" id="223786.SAMN05216234_11340"/>
<dbReference type="AlphaFoldDB" id="A0A1I5P547"/>
<evidence type="ECO:0000313" key="1">
    <source>
        <dbReference type="EMBL" id="SFP28661.1"/>
    </source>
</evidence>
<dbReference type="OrthoDB" id="9807633at2"/>
<protein>
    <submittedName>
        <fullName evidence="1">Uncharacterized protein</fullName>
    </submittedName>
</protein>
<gene>
    <name evidence="1" type="ORF">SAMN05216234_11340</name>
</gene>
<proteinExistence type="predicted"/>
<sequence>MSAGWSCSHQIGNICDLINRPCEPGMKGCTLYGKAVFADPKTPSNEAVRRREEMQRKKEMEELMKNAAKGF</sequence>
<dbReference type="Proteomes" id="UP000199227">
    <property type="component" value="Unassembled WGS sequence"/>
</dbReference>
<organism evidence="1 2">
    <name type="scientific">Hydrogenimonas thermophila</name>
    <dbReference type="NCBI Taxonomy" id="223786"/>
    <lineage>
        <taxon>Bacteria</taxon>
        <taxon>Pseudomonadati</taxon>
        <taxon>Campylobacterota</taxon>
        <taxon>Epsilonproteobacteria</taxon>
        <taxon>Campylobacterales</taxon>
        <taxon>Hydrogenimonadaceae</taxon>
        <taxon>Hydrogenimonas</taxon>
    </lineage>
</organism>
<reference evidence="1 2" key="1">
    <citation type="submission" date="2016-10" db="EMBL/GenBank/DDBJ databases">
        <authorList>
            <person name="de Groot N.N."/>
        </authorList>
    </citation>
    <scope>NUCLEOTIDE SEQUENCE [LARGE SCALE GENOMIC DNA]</scope>
    <source>
        <strain evidence="1 2">EP1-55-1</strain>
    </source>
</reference>
<keyword evidence="2" id="KW-1185">Reference proteome</keyword>
<accession>A0A1I5P547</accession>
<dbReference type="RefSeq" id="WP_092912106.1">
    <property type="nucleotide sequence ID" value="NZ_CP136592.1"/>
</dbReference>
<name>A0A1I5P547_9BACT</name>